<dbReference type="PANTHER" id="PTHR30346:SF29">
    <property type="entry name" value="LYSR SUBSTRATE-BINDING"/>
    <property type="match status" value="1"/>
</dbReference>
<dbReference type="InterPro" id="IPR005119">
    <property type="entry name" value="LysR_subst-bd"/>
</dbReference>
<feature type="domain" description="LysR substrate-binding" evidence="5">
    <location>
        <begin position="3"/>
        <end position="161"/>
    </location>
</feature>
<dbReference type="Gene3D" id="3.40.190.10">
    <property type="entry name" value="Periplasmic binding protein-like II"/>
    <property type="match status" value="2"/>
</dbReference>
<evidence type="ECO:0000256" key="1">
    <source>
        <dbReference type="ARBA" id="ARBA00009437"/>
    </source>
</evidence>
<dbReference type="Proteomes" id="UP000887577">
    <property type="component" value="Unplaced"/>
</dbReference>
<evidence type="ECO:0000256" key="2">
    <source>
        <dbReference type="ARBA" id="ARBA00023015"/>
    </source>
</evidence>
<sequence>MAALRAWQTDIAIIDDMTVDAVHADANVDRLYLYTDHLFAIVPADHRLAQEKVIKISQLRHDRWALDLASNHYSEVIVGLCREAGYEPLVNGTCNGFEVVVALIEAGCSVSVMPGLRVQSYRGDVAVKPISPKVERRIYAAMRRGEMRNPAIAALLGVLQEIAAAATV</sequence>
<proteinExistence type="inferred from homology"/>
<protein>
    <submittedName>
        <fullName evidence="7">LysR substrate-binding domain-containing protein</fullName>
    </submittedName>
</protein>
<dbReference type="AlphaFoldDB" id="A0A914Z6D2"/>
<accession>A0A914Z6D2</accession>
<dbReference type="SUPFAM" id="SSF53850">
    <property type="entry name" value="Periplasmic binding protein-like II"/>
    <property type="match status" value="1"/>
</dbReference>
<evidence type="ECO:0000313" key="7">
    <source>
        <dbReference type="WBParaSite" id="PSU_v2.g824.t1"/>
    </source>
</evidence>
<comment type="similarity">
    <text evidence="1">Belongs to the LysR transcriptional regulatory family.</text>
</comment>
<evidence type="ECO:0000256" key="3">
    <source>
        <dbReference type="ARBA" id="ARBA00023125"/>
    </source>
</evidence>
<keyword evidence="3" id="KW-0238">DNA-binding</keyword>
<dbReference type="PANTHER" id="PTHR30346">
    <property type="entry name" value="TRANSCRIPTIONAL DUAL REGULATOR HCAR-RELATED"/>
    <property type="match status" value="1"/>
</dbReference>
<evidence type="ECO:0000256" key="4">
    <source>
        <dbReference type="ARBA" id="ARBA00023163"/>
    </source>
</evidence>
<keyword evidence="6" id="KW-1185">Reference proteome</keyword>
<evidence type="ECO:0000313" key="6">
    <source>
        <dbReference type="Proteomes" id="UP000887577"/>
    </source>
</evidence>
<dbReference type="Pfam" id="PF03466">
    <property type="entry name" value="LysR_substrate"/>
    <property type="match status" value="1"/>
</dbReference>
<reference evidence="7" key="1">
    <citation type="submission" date="2022-11" db="UniProtKB">
        <authorList>
            <consortium name="WormBaseParasite"/>
        </authorList>
    </citation>
    <scope>IDENTIFICATION</scope>
</reference>
<organism evidence="6 7">
    <name type="scientific">Panagrolaimus superbus</name>
    <dbReference type="NCBI Taxonomy" id="310955"/>
    <lineage>
        <taxon>Eukaryota</taxon>
        <taxon>Metazoa</taxon>
        <taxon>Ecdysozoa</taxon>
        <taxon>Nematoda</taxon>
        <taxon>Chromadorea</taxon>
        <taxon>Rhabditida</taxon>
        <taxon>Tylenchina</taxon>
        <taxon>Panagrolaimomorpha</taxon>
        <taxon>Panagrolaimoidea</taxon>
        <taxon>Panagrolaimidae</taxon>
        <taxon>Panagrolaimus</taxon>
    </lineage>
</organism>
<keyword evidence="2" id="KW-0805">Transcription regulation</keyword>
<dbReference type="GO" id="GO:0032993">
    <property type="term" value="C:protein-DNA complex"/>
    <property type="evidence" value="ECO:0007669"/>
    <property type="project" value="TreeGrafter"/>
</dbReference>
<dbReference type="WBParaSite" id="PSU_v2.g824.t1">
    <property type="protein sequence ID" value="PSU_v2.g824.t1"/>
    <property type="gene ID" value="PSU_v2.g824"/>
</dbReference>
<keyword evidence="4" id="KW-0804">Transcription</keyword>
<dbReference type="GO" id="GO:0003700">
    <property type="term" value="F:DNA-binding transcription factor activity"/>
    <property type="evidence" value="ECO:0007669"/>
    <property type="project" value="TreeGrafter"/>
</dbReference>
<name>A0A914Z6D2_9BILA</name>
<dbReference type="GO" id="GO:0003677">
    <property type="term" value="F:DNA binding"/>
    <property type="evidence" value="ECO:0007669"/>
    <property type="project" value="UniProtKB-KW"/>
</dbReference>
<evidence type="ECO:0000259" key="5">
    <source>
        <dbReference type="Pfam" id="PF03466"/>
    </source>
</evidence>